<evidence type="ECO:0000313" key="1">
    <source>
        <dbReference type="EMBL" id="KOS44384.1"/>
    </source>
</evidence>
<dbReference type="EMBL" id="LHQQ01000062">
    <property type="protein sequence ID" value="KOS44384.1"/>
    <property type="molecule type" value="Genomic_DNA"/>
</dbReference>
<dbReference type="Proteomes" id="UP000037696">
    <property type="component" value="Unassembled WGS sequence"/>
</dbReference>
<reference evidence="1 2" key="1">
    <citation type="submission" date="2015-08" db="EMBL/GenBank/DDBJ databases">
        <title>Genome sequencing of Penicillium nordicum.</title>
        <authorList>
            <person name="Nguyen H.D."/>
            <person name="Seifert K.A."/>
        </authorList>
    </citation>
    <scope>NUCLEOTIDE SEQUENCE [LARGE SCALE GENOMIC DNA]</scope>
    <source>
        <strain evidence="1 2">DAOMC 185683</strain>
    </source>
</reference>
<protein>
    <submittedName>
        <fullName evidence="1">Uncharacterized protein</fullName>
    </submittedName>
</protein>
<name>A0A0M8PA38_9EURO</name>
<comment type="caution">
    <text evidence="1">The sequence shown here is derived from an EMBL/GenBank/DDBJ whole genome shotgun (WGS) entry which is preliminary data.</text>
</comment>
<proteinExistence type="predicted"/>
<evidence type="ECO:0000313" key="2">
    <source>
        <dbReference type="Proteomes" id="UP000037696"/>
    </source>
</evidence>
<sequence>MEAAILPYILPPYGKKYCILIRKYRIFLPGYCVDTLLFIYLPVRAFIFDHVLDHVLIASPSPLELTKKVVKKG</sequence>
<gene>
    <name evidence="1" type="ORF">ACN38_g4735</name>
</gene>
<keyword evidence="2" id="KW-1185">Reference proteome</keyword>
<organism evidence="1 2">
    <name type="scientific">Penicillium nordicum</name>
    <dbReference type="NCBI Taxonomy" id="229535"/>
    <lineage>
        <taxon>Eukaryota</taxon>
        <taxon>Fungi</taxon>
        <taxon>Dikarya</taxon>
        <taxon>Ascomycota</taxon>
        <taxon>Pezizomycotina</taxon>
        <taxon>Eurotiomycetes</taxon>
        <taxon>Eurotiomycetidae</taxon>
        <taxon>Eurotiales</taxon>
        <taxon>Aspergillaceae</taxon>
        <taxon>Penicillium</taxon>
    </lineage>
</organism>
<dbReference type="AlphaFoldDB" id="A0A0M8PA38"/>
<accession>A0A0M8PA38</accession>